<protein>
    <submittedName>
        <fullName evidence="1">Uncharacterized protein</fullName>
    </submittedName>
</protein>
<dbReference type="Proteomes" id="UP001607303">
    <property type="component" value="Unassembled WGS sequence"/>
</dbReference>
<reference evidence="1 2" key="1">
    <citation type="journal article" date="2024" name="Ann. Entomol. Soc. Am.">
        <title>Genomic analyses of the southern and eastern yellowjacket wasps (Hymenoptera: Vespidae) reveal evolutionary signatures of social life.</title>
        <authorList>
            <person name="Catto M.A."/>
            <person name="Caine P.B."/>
            <person name="Orr S.E."/>
            <person name="Hunt B.G."/>
            <person name="Goodisman M.A.D."/>
        </authorList>
    </citation>
    <scope>NUCLEOTIDE SEQUENCE [LARGE SCALE GENOMIC DNA]</scope>
    <source>
        <strain evidence="1">232</strain>
        <tissue evidence="1">Head and thorax</tissue>
    </source>
</reference>
<gene>
    <name evidence="1" type="ORF">V1477_014020</name>
</gene>
<evidence type="ECO:0000313" key="1">
    <source>
        <dbReference type="EMBL" id="KAL2733586.1"/>
    </source>
</evidence>
<comment type="caution">
    <text evidence="1">The sequence shown here is derived from an EMBL/GenBank/DDBJ whole genome shotgun (WGS) entry which is preliminary data.</text>
</comment>
<evidence type="ECO:0000313" key="2">
    <source>
        <dbReference type="Proteomes" id="UP001607303"/>
    </source>
</evidence>
<accession>A0ABD2BLC2</accession>
<proteinExistence type="predicted"/>
<dbReference type="AlphaFoldDB" id="A0ABD2BLC2"/>
<dbReference type="EMBL" id="JAYRBN010000073">
    <property type="protein sequence ID" value="KAL2733586.1"/>
    <property type="molecule type" value="Genomic_DNA"/>
</dbReference>
<sequence length="281" mass="31916">YIHRKVVGPGDGTDLMGISGAIEANRSEGEQRAVAGAVEVNAGIGCFQELQRSKLNLNFIRSYLFILGIGYKTLDVQLGKYVLVLKGKEHDGTSYNGVATVPRILRLYRSSVGTVIAVLPEMWKEEAKKVMEETSLDRTLRFVEKVERFLTLKTKIHVYRNSSFDNDGYRKTSLRVEIPLRPPVTIVELEIYLGRVTSPSDWHLLLLLLQHPSHGFPFDIIDTALLDAFYNIVRFLYSDEKKLHNGNTRECTSMCRAAITREIRFIASFKFISRICTVDQI</sequence>
<name>A0ABD2BLC2_VESMC</name>
<organism evidence="1 2">
    <name type="scientific">Vespula maculifrons</name>
    <name type="common">Eastern yellow jacket</name>
    <name type="synonym">Wasp</name>
    <dbReference type="NCBI Taxonomy" id="7453"/>
    <lineage>
        <taxon>Eukaryota</taxon>
        <taxon>Metazoa</taxon>
        <taxon>Ecdysozoa</taxon>
        <taxon>Arthropoda</taxon>
        <taxon>Hexapoda</taxon>
        <taxon>Insecta</taxon>
        <taxon>Pterygota</taxon>
        <taxon>Neoptera</taxon>
        <taxon>Endopterygota</taxon>
        <taxon>Hymenoptera</taxon>
        <taxon>Apocrita</taxon>
        <taxon>Aculeata</taxon>
        <taxon>Vespoidea</taxon>
        <taxon>Vespidae</taxon>
        <taxon>Vespinae</taxon>
        <taxon>Vespula</taxon>
    </lineage>
</organism>
<feature type="non-terminal residue" evidence="1">
    <location>
        <position position="1"/>
    </location>
</feature>
<keyword evidence="2" id="KW-1185">Reference proteome</keyword>